<feature type="domain" description="EamA" evidence="2">
    <location>
        <begin position="6"/>
        <end position="143"/>
    </location>
</feature>
<keyword evidence="1" id="KW-0812">Transmembrane</keyword>
<dbReference type="InterPro" id="IPR000620">
    <property type="entry name" value="EamA_dom"/>
</dbReference>
<organism evidence="3 4">
    <name type="scientific">Paroceanicella profunda</name>
    <dbReference type="NCBI Taxonomy" id="2579971"/>
    <lineage>
        <taxon>Bacteria</taxon>
        <taxon>Pseudomonadati</taxon>
        <taxon>Pseudomonadota</taxon>
        <taxon>Alphaproteobacteria</taxon>
        <taxon>Rhodobacterales</taxon>
        <taxon>Paracoccaceae</taxon>
        <taxon>Paroceanicella</taxon>
    </lineage>
</organism>
<feature type="transmembrane region" description="Helical" evidence="1">
    <location>
        <begin position="154"/>
        <end position="175"/>
    </location>
</feature>
<keyword evidence="4" id="KW-1185">Reference proteome</keyword>
<dbReference type="KEGG" id="ppru:FDP22_21630"/>
<feature type="transmembrane region" description="Helical" evidence="1">
    <location>
        <begin position="232"/>
        <end position="256"/>
    </location>
</feature>
<gene>
    <name evidence="3" type="ORF">FDP22_21630</name>
</gene>
<feature type="transmembrane region" description="Helical" evidence="1">
    <location>
        <begin position="187"/>
        <end position="212"/>
    </location>
</feature>
<name>A0A5B8G3C9_9RHOB</name>
<dbReference type="SUPFAM" id="SSF103481">
    <property type="entry name" value="Multidrug resistance efflux transporter EmrE"/>
    <property type="match status" value="2"/>
</dbReference>
<feature type="transmembrane region" description="Helical" evidence="1">
    <location>
        <begin position="69"/>
        <end position="90"/>
    </location>
</feature>
<feature type="transmembrane region" description="Helical" evidence="1">
    <location>
        <begin position="44"/>
        <end position="63"/>
    </location>
</feature>
<dbReference type="Proteomes" id="UP000305888">
    <property type="component" value="Plasmid pD4M1B"/>
</dbReference>
<dbReference type="OrthoDB" id="5243804at2"/>
<dbReference type="AlphaFoldDB" id="A0A5B8G3C9"/>
<geneLocation type="plasmid" evidence="4">
    <name>pd4m1b</name>
</geneLocation>
<dbReference type="RefSeq" id="WP_138576259.1">
    <property type="nucleotide sequence ID" value="NZ_CP040820.1"/>
</dbReference>
<dbReference type="EMBL" id="CP040820">
    <property type="protein sequence ID" value="QDL94470.1"/>
    <property type="molecule type" value="Genomic_DNA"/>
</dbReference>
<keyword evidence="3" id="KW-0614">Plasmid</keyword>
<sequence>MTPDWLWIVFTLGAAFSQTFRNALQRGLTGPLGTVGATHVRFLYGLPFALLFFGLILLWVGRLPPLPDLRFAGMVAVGALTQIVATGLMLAAMRKRAFLIVTAYTKCEPVLVILVAWVLVGETVSAAAVAAVALATAGVMTMSWPGREMRGQAWAGPVAFGLMSGGLFAVSAVCFRSAINGLGSGMFLLDASFTLVCSLSFQVLVLSLWLALRDPQVLRALLRNPRQSLPAGFAGAFASQLWFLAFALQSASLVRTAALSEILFAQLLSRRMSAQRLTAREAVGVAMLAAGVAGVLLL</sequence>
<evidence type="ECO:0000313" key="4">
    <source>
        <dbReference type="Proteomes" id="UP000305888"/>
    </source>
</evidence>
<keyword evidence="1" id="KW-0472">Membrane</keyword>
<evidence type="ECO:0000259" key="2">
    <source>
        <dbReference type="Pfam" id="PF00892"/>
    </source>
</evidence>
<dbReference type="GO" id="GO:0016020">
    <property type="term" value="C:membrane"/>
    <property type="evidence" value="ECO:0007669"/>
    <property type="project" value="InterPro"/>
</dbReference>
<dbReference type="InterPro" id="IPR037185">
    <property type="entry name" value="EmrE-like"/>
</dbReference>
<accession>A0A5B8G3C9</accession>
<reference evidence="3 4" key="1">
    <citation type="submission" date="2019-06" db="EMBL/GenBank/DDBJ databases">
        <title>Genome sequence of Rhodobacteraceae bacterium D4M1.</title>
        <authorList>
            <person name="Cao J."/>
        </authorList>
    </citation>
    <scope>NUCLEOTIDE SEQUENCE [LARGE SCALE GENOMIC DNA]</scope>
    <source>
        <strain evidence="3 4">D4M1</strain>
        <plasmid evidence="4">pd4m1b</plasmid>
    </source>
</reference>
<evidence type="ECO:0000256" key="1">
    <source>
        <dbReference type="SAM" id="Phobius"/>
    </source>
</evidence>
<proteinExistence type="predicted"/>
<dbReference type="Pfam" id="PF00892">
    <property type="entry name" value="EamA"/>
    <property type="match status" value="1"/>
</dbReference>
<protein>
    <submittedName>
        <fullName evidence="3">DMT family transporter</fullName>
    </submittedName>
</protein>
<evidence type="ECO:0000313" key="3">
    <source>
        <dbReference type="EMBL" id="QDL94470.1"/>
    </source>
</evidence>
<feature type="transmembrane region" description="Helical" evidence="1">
    <location>
        <begin position="6"/>
        <end position="24"/>
    </location>
</feature>
<keyword evidence="1" id="KW-1133">Transmembrane helix</keyword>